<dbReference type="GO" id="GO:0008198">
    <property type="term" value="F:ferrous iron binding"/>
    <property type="evidence" value="ECO:0007669"/>
    <property type="project" value="TreeGrafter"/>
</dbReference>
<evidence type="ECO:0000256" key="11">
    <source>
        <dbReference type="ARBA" id="ARBA00023128"/>
    </source>
</evidence>
<feature type="coiled-coil region" evidence="13">
    <location>
        <begin position="98"/>
        <end position="125"/>
    </location>
</feature>
<dbReference type="EC" id="1.16.3.1" evidence="3"/>
<dbReference type="PANTHER" id="PTHR16821">
    <property type="entry name" value="FRATAXIN"/>
    <property type="match status" value="1"/>
</dbReference>
<dbReference type="InterPro" id="IPR017789">
    <property type="entry name" value="Frataxin"/>
</dbReference>
<evidence type="ECO:0000256" key="8">
    <source>
        <dbReference type="ARBA" id="ARBA00023002"/>
    </source>
</evidence>
<evidence type="ECO:0000256" key="3">
    <source>
        <dbReference type="ARBA" id="ARBA00013107"/>
    </source>
</evidence>
<evidence type="ECO:0000256" key="7">
    <source>
        <dbReference type="ARBA" id="ARBA00022946"/>
    </source>
</evidence>
<comment type="catalytic activity">
    <reaction evidence="12">
        <text>4 Fe(2+) + O2 + 4 H(+) = 4 Fe(3+) + 2 H2O</text>
        <dbReference type="Rhea" id="RHEA:11148"/>
        <dbReference type="ChEBI" id="CHEBI:15377"/>
        <dbReference type="ChEBI" id="CHEBI:15378"/>
        <dbReference type="ChEBI" id="CHEBI:15379"/>
        <dbReference type="ChEBI" id="CHEBI:29033"/>
        <dbReference type="ChEBI" id="CHEBI:29034"/>
        <dbReference type="EC" id="1.16.3.1"/>
    </reaction>
</comment>
<dbReference type="GO" id="GO:0016226">
    <property type="term" value="P:iron-sulfur cluster assembly"/>
    <property type="evidence" value="ECO:0007669"/>
    <property type="project" value="InterPro"/>
</dbReference>
<evidence type="ECO:0000313" key="15">
    <source>
        <dbReference type="EMBL" id="PMD14687.1"/>
    </source>
</evidence>
<dbReference type="GO" id="GO:0006826">
    <property type="term" value="P:iron ion transport"/>
    <property type="evidence" value="ECO:0007669"/>
    <property type="project" value="UniProtKB-KW"/>
</dbReference>
<accession>A0A2J6PKY2</accession>
<dbReference type="PANTHER" id="PTHR16821:SF2">
    <property type="entry name" value="FRATAXIN, MITOCHONDRIAL"/>
    <property type="match status" value="1"/>
</dbReference>
<dbReference type="InterPro" id="IPR036524">
    <property type="entry name" value="Frataxin/CyaY_sf"/>
</dbReference>
<dbReference type="AlphaFoldDB" id="A0A2J6PKY2"/>
<dbReference type="GO" id="GO:0006879">
    <property type="term" value="P:intracellular iron ion homeostasis"/>
    <property type="evidence" value="ECO:0007669"/>
    <property type="project" value="UniProtKB-KW"/>
</dbReference>
<dbReference type="Proteomes" id="UP000235672">
    <property type="component" value="Unassembled WGS sequence"/>
</dbReference>
<keyword evidence="16" id="KW-1185">Reference proteome</keyword>
<dbReference type="InterPro" id="IPR002908">
    <property type="entry name" value="Frataxin/CyaY"/>
</dbReference>
<reference evidence="15 16" key="1">
    <citation type="submission" date="2016-05" db="EMBL/GenBank/DDBJ databases">
        <title>A degradative enzymes factory behind the ericoid mycorrhizal symbiosis.</title>
        <authorList>
            <consortium name="DOE Joint Genome Institute"/>
            <person name="Martino E."/>
            <person name="Morin E."/>
            <person name="Grelet G."/>
            <person name="Kuo A."/>
            <person name="Kohler A."/>
            <person name="Daghino S."/>
            <person name="Barry K."/>
            <person name="Choi C."/>
            <person name="Cichocki N."/>
            <person name="Clum A."/>
            <person name="Copeland A."/>
            <person name="Hainaut M."/>
            <person name="Haridas S."/>
            <person name="Labutti K."/>
            <person name="Lindquist E."/>
            <person name="Lipzen A."/>
            <person name="Khouja H.-R."/>
            <person name="Murat C."/>
            <person name="Ohm R."/>
            <person name="Olson A."/>
            <person name="Spatafora J."/>
            <person name="Veneault-Fourrey C."/>
            <person name="Henrissat B."/>
            <person name="Grigoriev I."/>
            <person name="Martin F."/>
            <person name="Perotto S."/>
        </authorList>
    </citation>
    <scope>NUCLEOTIDE SEQUENCE [LARGE SCALE GENOMIC DNA]</scope>
    <source>
        <strain evidence="15 16">UAMH 7357</strain>
    </source>
</reference>
<name>A0A2J6PKY2_9HELO</name>
<evidence type="ECO:0000256" key="4">
    <source>
        <dbReference type="ARBA" id="ARBA00022434"/>
    </source>
</evidence>
<dbReference type="OrthoDB" id="1897642at2759"/>
<dbReference type="Gene3D" id="3.30.920.10">
    <property type="entry name" value="Frataxin/CyaY"/>
    <property type="match status" value="1"/>
</dbReference>
<dbReference type="NCBIfam" id="TIGR03422">
    <property type="entry name" value="mito_frataxin"/>
    <property type="match status" value="1"/>
</dbReference>
<dbReference type="STRING" id="1745343.A0A2J6PKY2"/>
<keyword evidence="6" id="KW-0410">Iron transport</keyword>
<sequence length="217" mass="23614">MTRGALSKLVRSSNRSIRPLATRSSSVAIRASILRPSILPAATQCSLAASPALRFLSTTRPSLKGLSPETDNPQPREPEAHVSESASGPAEITTEQFHEVADQYLDALIEKLEALQEEAEEVDVEYSAGVLTLAFPPNGTYVINKQPPNKQIWVSSPITGPKRYDYVILSEGQNSKEGTGKADWVYLRDGSTLTELLQDEVGVDMEQPFAPVAHRGE</sequence>
<evidence type="ECO:0000256" key="10">
    <source>
        <dbReference type="ARBA" id="ARBA00023065"/>
    </source>
</evidence>
<evidence type="ECO:0000256" key="1">
    <source>
        <dbReference type="ARBA" id="ARBA00004173"/>
    </source>
</evidence>
<keyword evidence="4" id="KW-0409">Iron storage</keyword>
<dbReference type="GO" id="GO:0005739">
    <property type="term" value="C:mitochondrion"/>
    <property type="evidence" value="ECO:0007669"/>
    <property type="project" value="UniProtKB-SubCell"/>
</dbReference>
<evidence type="ECO:0000256" key="9">
    <source>
        <dbReference type="ARBA" id="ARBA00023004"/>
    </source>
</evidence>
<keyword evidence="10" id="KW-0406">Ion transport</keyword>
<keyword evidence="5" id="KW-0813">Transport</keyword>
<gene>
    <name evidence="15" type="ORF">NA56DRAFT_650792</name>
</gene>
<comment type="similarity">
    <text evidence="2">Belongs to the frataxin family.</text>
</comment>
<keyword evidence="13" id="KW-0175">Coiled coil</keyword>
<feature type="region of interest" description="Disordered" evidence="14">
    <location>
        <begin position="59"/>
        <end position="90"/>
    </location>
</feature>
<evidence type="ECO:0000256" key="5">
    <source>
        <dbReference type="ARBA" id="ARBA00022448"/>
    </source>
</evidence>
<dbReference type="GO" id="GO:0008199">
    <property type="term" value="F:ferric iron binding"/>
    <property type="evidence" value="ECO:0007669"/>
    <property type="project" value="InterPro"/>
</dbReference>
<dbReference type="InterPro" id="IPR020895">
    <property type="entry name" value="Frataxin_CS"/>
</dbReference>
<evidence type="ECO:0000313" key="16">
    <source>
        <dbReference type="Proteomes" id="UP000235672"/>
    </source>
</evidence>
<dbReference type="PROSITE" id="PS50810">
    <property type="entry name" value="FRATAXIN_2"/>
    <property type="match status" value="1"/>
</dbReference>
<keyword evidence="8" id="KW-0560">Oxidoreductase</keyword>
<evidence type="ECO:0000256" key="14">
    <source>
        <dbReference type="SAM" id="MobiDB-lite"/>
    </source>
</evidence>
<dbReference type="SMART" id="SM01219">
    <property type="entry name" value="Frataxin_Cyay"/>
    <property type="match status" value="1"/>
</dbReference>
<dbReference type="GO" id="GO:0004322">
    <property type="term" value="F:ferroxidase activity"/>
    <property type="evidence" value="ECO:0007669"/>
    <property type="project" value="UniProtKB-EC"/>
</dbReference>
<comment type="subcellular location">
    <subcellularLocation>
        <location evidence="1">Mitochondrion</location>
    </subcellularLocation>
</comment>
<proteinExistence type="inferred from homology"/>
<keyword evidence="11" id="KW-0496">Mitochondrion</keyword>
<dbReference type="FunFam" id="3.30.920.10:FF:000004">
    <property type="entry name" value="Mitochondrial chaperone Frataxin"/>
    <property type="match status" value="1"/>
</dbReference>
<keyword evidence="9" id="KW-0408">Iron</keyword>
<dbReference type="NCBIfam" id="TIGR03421">
    <property type="entry name" value="FeS_CyaY"/>
    <property type="match status" value="1"/>
</dbReference>
<keyword evidence="7" id="KW-0809">Transit peptide</keyword>
<dbReference type="PROSITE" id="PS01344">
    <property type="entry name" value="FRATAXIN_1"/>
    <property type="match status" value="1"/>
</dbReference>
<dbReference type="GO" id="GO:0034986">
    <property type="term" value="F:iron chaperone activity"/>
    <property type="evidence" value="ECO:0007669"/>
    <property type="project" value="TreeGrafter"/>
</dbReference>
<evidence type="ECO:0000256" key="2">
    <source>
        <dbReference type="ARBA" id="ARBA00008183"/>
    </source>
</evidence>
<evidence type="ECO:0000256" key="6">
    <source>
        <dbReference type="ARBA" id="ARBA00022496"/>
    </source>
</evidence>
<organism evidence="15 16">
    <name type="scientific">Hyaloscypha hepaticicola</name>
    <dbReference type="NCBI Taxonomy" id="2082293"/>
    <lineage>
        <taxon>Eukaryota</taxon>
        <taxon>Fungi</taxon>
        <taxon>Dikarya</taxon>
        <taxon>Ascomycota</taxon>
        <taxon>Pezizomycotina</taxon>
        <taxon>Leotiomycetes</taxon>
        <taxon>Helotiales</taxon>
        <taxon>Hyaloscyphaceae</taxon>
        <taxon>Hyaloscypha</taxon>
    </lineage>
</organism>
<protein>
    <recommendedName>
        <fullName evidence="3">ferroxidase</fullName>
        <ecNumber evidence="3">1.16.3.1</ecNumber>
    </recommendedName>
</protein>
<dbReference type="EMBL" id="KZ613520">
    <property type="protein sequence ID" value="PMD14687.1"/>
    <property type="molecule type" value="Genomic_DNA"/>
</dbReference>
<dbReference type="GO" id="GO:0051537">
    <property type="term" value="F:2 iron, 2 sulfur cluster binding"/>
    <property type="evidence" value="ECO:0007669"/>
    <property type="project" value="TreeGrafter"/>
</dbReference>
<dbReference type="Pfam" id="PF01491">
    <property type="entry name" value="Frataxin_Cyay"/>
    <property type="match status" value="1"/>
</dbReference>
<evidence type="ECO:0000256" key="13">
    <source>
        <dbReference type="SAM" id="Coils"/>
    </source>
</evidence>
<evidence type="ECO:0000256" key="12">
    <source>
        <dbReference type="ARBA" id="ARBA00047990"/>
    </source>
</evidence>
<dbReference type="SUPFAM" id="SSF55387">
    <property type="entry name" value="Frataxin/Nqo15-like"/>
    <property type="match status" value="1"/>
</dbReference>